<keyword evidence="5" id="KW-1185">Reference proteome</keyword>
<dbReference type="PROSITE" id="PS01272">
    <property type="entry name" value="GCKR"/>
    <property type="match status" value="1"/>
</dbReference>
<dbReference type="SUPFAM" id="SSF53697">
    <property type="entry name" value="SIS domain"/>
    <property type="match status" value="2"/>
</dbReference>
<organism evidence="4 5">
    <name type="scientific">Ridgeia piscesae</name>
    <name type="common">Tubeworm</name>
    <dbReference type="NCBI Taxonomy" id="27915"/>
    <lineage>
        <taxon>Eukaryota</taxon>
        <taxon>Metazoa</taxon>
        <taxon>Spiralia</taxon>
        <taxon>Lophotrochozoa</taxon>
        <taxon>Annelida</taxon>
        <taxon>Polychaeta</taxon>
        <taxon>Sedentaria</taxon>
        <taxon>Canalipalpata</taxon>
        <taxon>Sabellida</taxon>
        <taxon>Siboglinidae</taxon>
        <taxon>Ridgeia</taxon>
    </lineage>
</organism>
<dbReference type="InterPro" id="IPR046348">
    <property type="entry name" value="SIS_dom_sf"/>
</dbReference>
<dbReference type="Gene3D" id="1.10.8.1080">
    <property type="match status" value="1"/>
</dbReference>
<dbReference type="InterPro" id="IPR054017">
    <property type="entry name" value="GKRP_SIS_2"/>
</dbReference>
<feature type="domain" description="SIS" evidence="3">
    <location>
        <begin position="2"/>
        <end position="78"/>
    </location>
</feature>
<dbReference type="Pfam" id="PF22198">
    <property type="entry name" value="GKRP_SIS_2"/>
    <property type="match status" value="1"/>
</dbReference>
<dbReference type="Pfam" id="PF20741">
    <property type="entry name" value="GKRP-like_C"/>
    <property type="match status" value="1"/>
</dbReference>
<evidence type="ECO:0000259" key="2">
    <source>
        <dbReference type="Pfam" id="PF22198"/>
    </source>
</evidence>
<dbReference type="InterPro" id="IPR040190">
    <property type="entry name" value="MURQ/GCKR"/>
</dbReference>
<dbReference type="GO" id="GO:1901135">
    <property type="term" value="P:carbohydrate derivative metabolic process"/>
    <property type="evidence" value="ECO:0007669"/>
    <property type="project" value="InterPro"/>
</dbReference>
<dbReference type="PANTHER" id="PTHR10088:SF4">
    <property type="entry name" value="GLUCOKINASE REGULATORY PROTEIN"/>
    <property type="match status" value="1"/>
</dbReference>
<dbReference type="GO" id="GO:0004857">
    <property type="term" value="F:enzyme inhibitor activity"/>
    <property type="evidence" value="ECO:0007669"/>
    <property type="project" value="TreeGrafter"/>
</dbReference>
<dbReference type="AlphaFoldDB" id="A0AAD9KMJ6"/>
<evidence type="ECO:0000259" key="3">
    <source>
        <dbReference type="Pfam" id="PF22645"/>
    </source>
</evidence>
<dbReference type="InterPro" id="IPR005486">
    <property type="entry name" value="Glucokinase_regulatory_CS"/>
</dbReference>
<evidence type="ECO:0000256" key="1">
    <source>
        <dbReference type="ARBA" id="ARBA00023277"/>
    </source>
</evidence>
<gene>
    <name evidence="4" type="ORF">NP493_873g00014</name>
</gene>
<dbReference type="Pfam" id="PF22645">
    <property type="entry name" value="GKRP_SIS_N"/>
    <property type="match status" value="1"/>
</dbReference>
<dbReference type="EMBL" id="JAODUO010000874">
    <property type="protein sequence ID" value="KAK2173445.1"/>
    <property type="molecule type" value="Genomic_DNA"/>
</dbReference>
<dbReference type="InterPro" id="IPR001347">
    <property type="entry name" value="SIS_dom"/>
</dbReference>
<feature type="domain" description="Glucokinase regulatory protein second SIS" evidence="2">
    <location>
        <begin position="192"/>
        <end position="379"/>
    </location>
</feature>
<dbReference type="GO" id="GO:0005654">
    <property type="term" value="C:nucleoplasm"/>
    <property type="evidence" value="ECO:0007669"/>
    <property type="project" value="TreeGrafter"/>
</dbReference>
<reference evidence="4" key="1">
    <citation type="journal article" date="2023" name="Mol. Biol. Evol.">
        <title>Third-Generation Sequencing Reveals the Adaptive Role of the Epigenome in Three Deep-Sea Polychaetes.</title>
        <authorList>
            <person name="Perez M."/>
            <person name="Aroh O."/>
            <person name="Sun Y."/>
            <person name="Lan Y."/>
            <person name="Juniper S.K."/>
            <person name="Young C.R."/>
            <person name="Angers B."/>
            <person name="Qian P.Y."/>
        </authorList>
    </citation>
    <scope>NUCLEOTIDE SEQUENCE</scope>
    <source>
        <strain evidence="4">R07B-5</strain>
    </source>
</reference>
<dbReference type="GO" id="GO:0019899">
    <property type="term" value="F:enzyme binding"/>
    <property type="evidence" value="ECO:0007669"/>
    <property type="project" value="TreeGrafter"/>
</dbReference>
<dbReference type="GO" id="GO:0030246">
    <property type="term" value="F:carbohydrate binding"/>
    <property type="evidence" value="ECO:0007669"/>
    <property type="project" value="TreeGrafter"/>
</dbReference>
<evidence type="ECO:0000313" key="4">
    <source>
        <dbReference type="EMBL" id="KAK2173445.1"/>
    </source>
</evidence>
<comment type="caution">
    <text evidence="4">The sequence shown here is derived from an EMBL/GenBank/DDBJ whole genome shotgun (WGS) entry which is preliminary data.</text>
</comment>
<keyword evidence="1" id="KW-0119">Carbohydrate metabolism</keyword>
<evidence type="ECO:0000313" key="5">
    <source>
        <dbReference type="Proteomes" id="UP001209878"/>
    </source>
</evidence>
<protein>
    <submittedName>
        <fullName evidence="4">Uncharacterized protein</fullName>
    </submittedName>
</protein>
<name>A0AAD9KMJ6_RIDPI</name>
<dbReference type="GO" id="GO:0070095">
    <property type="term" value="F:fructose-6-phosphate binding"/>
    <property type="evidence" value="ECO:0007669"/>
    <property type="project" value="TreeGrafter"/>
</dbReference>
<sequence length="492" mass="53631">MTVRSFNAKLKERHIAECYRYLIAGGDKALFQAQEASEDDPYVGKEAFQQICYNKKRVLLFGVTCGLSAAYVAGQLDHAIDNAAQCVPVLLGFSPVSLARHMYLDLSQSAPMFAVAQRLEKMSQSNGAYVLTPVIGPEPIAGSSRMKSGTATKLLLEVVFSAAHQRVYRKTSTCGVSALIKAYQHVLESVYRQQDALAQVLTEAGRSLNAHGHIYYVSSSTLGIVGMVDASECPPTFGADLDDVRGFVCGGYSTLNNTDGDMSTFIRIDSDYFEDELVPQLTTHDMVIFLETDGTAVDSKALSSVASKVIFRFTTFTKVLFIEISLTSSSEGLEVTISLPWNVLDSLLTTPLVAECGQFFMEMACKWTCNIISTGAHIIRGKIYENIMIDVRVSNNKLFHRAIGIVQKVSRCCEVEAREVLLKAIYGTDSLTPSQLATPISTHIQSATSMAKVVPTALLLATLRCPVSQAMVILLDCPVIRTAILQRLPSAD</sequence>
<dbReference type="GO" id="GO:0005829">
    <property type="term" value="C:cytosol"/>
    <property type="evidence" value="ECO:0007669"/>
    <property type="project" value="TreeGrafter"/>
</dbReference>
<dbReference type="GO" id="GO:0009750">
    <property type="term" value="P:response to fructose"/>
    <property type="evidence" value="ECO:0007669"/>
    <property type="project" value="TreeGrafter"/>
</dbReference>
<dbReference type="Gene3D" id="3.40.50.12620">
    <property type="match status" value="1"/>
</dbReference>
<dbReference type="Proteomes" id="UP001209878">
    <property type="component" value="Unassembled WGS sequence"/>
</dbReference>
<proteinExistence type="predicted"/>
<dbReference type="Gene3D" id="3.40.50.10490">
    <property type="entry name" value="Glucose-6-phosphate isomerase like protein, domain 1"/>
    <property type="match status" value="2"/>
</dbReference>
<dbReference type="PANTHER" id="PTHR10088">
    <property type="entry name" value="GLUCOKINASE REGULATORY PROTEIN"/>
    <property type="match status" value="1"/>
</dbReference>
<accession>A0AAD9KMJ6</accession>
<dbReference type="GO" id="GO:0042593">
    <property type="term" value="P:glucose homeostasis"/>
    <property type="evidence" value="ECO:0007669"/>
    <property type="project" value="TreeGrafter"/>
</dbReference>